<sequence length="146" mass="16938">MSHVALIEFDLLFSDEEVEAFRRFWDMGTDVKKIAKKMHRHEIEIGALILDQAELGHIEPRTEGLQESLPYLPKLIQGPKRRRLLPTEIRLVQTMFETGAPAREIAERFGVTTEHIRRLRREHGWEPGARLRDDRTALTSEAVDAM</sequence>
<evidence type="ECO:0000313" key="1">
    <source>
        <dbReference type="EMBL" id="MFB5192683.1"/>
    </source>
</evidence>
<evidence type="ECO:0000313" key="2">
    <source>
        <dbReference type="Proteomes" id="UP001579974"/>
    </source>
</evidence>
<dbReference type="Proteomes" id="UP001579974">
    <property type="component" value="Unassembled WGS sequence"/>
</dbReference>
<reference evidence="1 2" key="1">
    <citation type="journal article" date="2024" name="Int. J. Mol. Sci.">
        <title>Exploration of Alicyclobacillus spp. Genome in Search of Antibiotic Resistance.</title>
        <authorList>
            <person name="Bucka-Kolendo J."/>
            <person name="Kiousi D.E."/>
            <person name="Dekowska A."/>
            <person name="Mikolajczuk-Szczyrba A."/>
            <person name="Karadedos D.M."/>
            <person name="Michael P."/>
            <person name="Galanis A."/>
            <person name="Sokolowska B."/>
        </authorList>
    </citation>
    <scope>NUCLEOTIDE SEQUENCE [LARGE SCALE GENOMIC DNA]</scope>
    <source>
        <strain evidence="1 2">KKP 3000</strain>
    </source>
</reference>
<evidence type="ECO:0008006" key="3">
    <source>
        <dbReference type="Google" id="ProtNLM"/>
    </source>
</evidence>
<dbReference type="EMBL" id="JBDXSU010000026">
    <property type="protein sequence ID" value="MFB5192683.1"/>
    <property type="molecule type" value="Genomic_DNA"/>
</dbReference>
<name>A0ABV5AK77_9BACL</name>
<organism evidence="1 2">
    <name type="scientific">Alicyclobacillus fastidiosus</name>
    <dbReference type="NCBI Taxonomy" id="392011"/>
    <lineage>
        <taxon>Bacteria</taxon>
        <taxon>Bacillati</taxon>
        <taxon>Bacillota</taxon>
        <taxon>Bacilli</taxon>
        <taxon>Bacillales</taxon>
        <taxon>Alicyclobacillaceae</taxon>
        <taxon>Alicyclobacillus</taxon>
    </lineage>
</organism>
<protein>
    <recommendedName>
        <fullName evidence="3">RNA polymerase sigma-70 region 4 domain-containing protein</fullName>
    </recommendedName>
</protein>
<proteinExistence type="predicted"/>
<accession>A0ABV5AK77</accession>
<gene>
    <name evidence="1" type="ORF">KKP3000_001892</name>
</gene>
<comment type="caution">
    <text evidence="1">The sequence shown here is derived from an EMBL/GenBank/DDBJ whole genome shotgun (WGS) entry which is preliminary data.</text>
</comment>
<dbReference type="RefSeq" id="WP_275474263.1">
    <property type="nucleotide sequence ID" value="NZ_CP162940.1"/>
</dbReference>
<keyword evidence="2" id="KW-1185">Reference proteome</keyword>